<keyword evidence="2" id="KW-1133">Transmembrane helix</keyword>
<evidence type="ECO:0000313" key="3">
    <source>
        <dbReference type="EMBL" id="CAH3112080.1"/>
    </source>
</evidence>
<dbReference type="AlphaFoldDB" id="A0AAU9WEL6"/>
<organism evidence="3 4">
    <name type="scientific">Pocillopora meandrina</name>
    <dbReference type="NCBI Taxonomy" id="46732"/>
    <lineage>
        <taxon>Eukaryota</taxon>
        <taxon>Metazoa</taxon>
        <taxon>Cnidaria</taxon>
        <taxon>Anthozoa</taxon>
        <taxon>Hexacorallia</taxon>
        <taxon>Scleractinia</taxon>
        <taxon>Astrocoeniina</taxon>
        <taxon>Pocilloporidae</taxon>
        <taxon>Pocillopora</taxon>
    </lineage>
</organism>
<comment type="caution">
    <text evidence="3">The sequence shown here is derived from an EMBL/GenBank/DDBJ whole genome shotgun (WGS) entry which is preliminary data.</text>
</comment>
<proteinExistence type="predicted"/>
<dbReference type="Proteomes" id="UP001159428">
    <property type="component" value="Unassembled WGS sequence"/>
</dbReference>
<keyword evidence="4" id="KW-1185">Reference proteome</keyword>
<gene>
    <name evidence="3" type="ORF">PMEA_00004944</name>
</gene>
<feature type="compositionally biased region" description="Basic and acidic residues" evidence="1">
    <location>
        <begin position="167"/>
        <end position="186"/>
    </location>
</feature>
<feature type="region of interest" description="Disordered" evidence="1">
    <location>
        <begin position="157"/>
        <end position="186"/>
    </location>
</feature>
<dbReference type="EMBL" id="CALNXJ010000013">
    <property type="protein sequence ID" value="CAH3112080.1"/>
    <property type="molecule type" value="Genomic_DNA"/>
</dbReference>
<keyword evidence="2" id="KW-0812">Transmembrane</keyword>
<feature type="compositionally biased region" description="Polar residues" evidence="1">
    <location>
        <begin position="119"/>
        <end position="130"/>
    </location>
</feature>
<evidence type="ECO:0000313" key="4">
    <source>
        <dbReference type="Proteomes" id="UP001159428"/>
    </source>
</evidence>
<protein>
    <submittedName>
        <fullName evidence="3">Uncharacterized protein</fullName>
    </submittedName>
</protein>
<feature type="non-terminal residue" evidence="3">
    <location>
        <position position="186"/>
    </location>
</feature>
<reference evidence="3 4" key="1">
    <citation type="submission" date="2022-05" db="EMBL/GenBank/DDBJ databases">
        <authorList>
            <consortium name="Genoscope - CEA"/>
            <person name="William W."/>
        </authorList>
    </citation>
    <scope>NUCLEOTIDE SEQUENCE [LARGE SCALE GENOMIC DNA]</scope>
</reference>
<accession>A0AAU9WEL6</accession>
<feature type="region of interest" description="Disordered" evidence="1">
    <location>
        <begin position="117"/>
        <end position="138"/>
    </location>
</feature>
<evidence type="ECO:0000256" key="1">
    <source>
        <dbReference type="SAM" id="MobiDB-lite"/>
    </source>
</evidence>
<feature type="transmembrane region" description="Helical" evidence="2">
    <location>
        <begin position="54"/>
        <end position="72"/>
    </location>
</feature>
<sequence length="186" mass="20981">MFLPPVEEAAESPRGRPPVIRDYNNKRIAIPQNRPIKAIRKPIHSHDARSMERAGLATVILLFHSLGIYIYWRERKKKADIKEAETEVKSQSEVGNVENKGRISSIQDVEVEFKGLSGQGTSVSEDISNNQEEKKNAKDFQACQQLLDNETVSKASDNQNLLNLVKDNTDSRDGVDSETSPRHEEQ</sequence>
<evidence type="ECO:0000256" key="2">
    <source>
        <dbReference type="SAM" id="Phobius"/>
    </source>
</evidence>
<name>A0AAU9WEL6_9CNID</name>
<keyword evidence="2" id="KW-0472">Membrane</keyword>